<accession>A0A7I8C2B8</accession>
<dbReference type="KEGG" id="plad:PPGU16_82840"/>
<sequence length="94" mass="10819">MLQQVTQSAELVKFLAIANDPERISEKWGFRENQRVFAQAVATLPIRQFQGSILYLWSDGTATVKFDFQIPFDAERELVKSGRVDLHYLTRISS</sequence>
<evidence type="ECO:0000313" key="2">
    <source>
        <dbReference type="Proteomes" id="UP000510888"/>
    </source>
</evidence>
<keyword evidence="1" id="KW-0614">Plasmid</keyword>
<keyword evidence="2" id="KW-1185">Reference proteome</keyword>
<dbReference type="AlphaFoldDB" id="A0A7I8C2B8"/>
<dbReference type="RefSeq" id="WP_180727402.1">
    <property type="nucleotide sequence ID" value="NZ_AP023177.1"/>
</dbReference>
<evidence type="ECO:0000313" key="1">
    <source>
        <dbReference type="EMBL" id="BCF95217.1"/>
    </source>
</evidence>
<organism evidence="1 2">
    <name type="scientific">Paraburkholderia largidicola</name>
    <dbReference type="NCBI Taxonomy" id="3014751"/>
    <lineage>
        <taxon>Bacteria</taxon>
        <taxon>Pseudomonadati</taxon>
        <taxon>Pseudomonadota</taxon>
        <taxon>Betaproteobacteria</taxon>
        <taxon>Burkholderiales</taxon>
        <taxon>Burkholderiaceae</taxon>
        <taxon>Paraburkholderia</taxon>
    </lineage>
</organism>
<reference evidence="1 2" key="1">
    <citation type="journal article" date="2020" name="Genes (Basel)">
        <title>Genomic Comparison of Insect Gut Symbionts from Divergent Burkholderia Subclades.</title>
        <authorList>
            <person name="Takeshita K."/>
            <person name="Kikuchi Y."/>
        </authorList>
    </citation>
    <scope>NUCLEOTIDE SEQUENCE [LARGE SCALE GENOMIC DNA]</scope>
    <source>
        <strain evidence="1 2">PGU16</strain>
        <plasmid evidence="1 2">PPGU16_p2</plasmid>
    </source>
</reference>
<dbReference type="Proteomes" id="UP000510888">
    <property type="component" value="Plasmid PPGU16_p2"/>
</dbReference>
<protein>
    <submittedName>
        <fullName evidence="1">Uncharacterized protein</fullName>
    </submittedName>
</protein>
<geneLocation type="plasmid" evidence="1 2">
    <name>PPGU16_p2</name>
</geneLocation>
<gene>
    <name evidence="1" type="ORF">PPGU16_82840</name>
</gene>
<proteinExistence type="predicted"/>
<dbReference type="EMBL" id="AP023177">
    <property type="protein sequence ID" value="BCF95217.1"/>
    <property type="molecule type" value="Genomic_DNA"/>
</dbReference>
<name>A0A7I8C2B8_9BURK</name>